<comment type="subcellular location">
    <subcellularLocation>
        <location evidence="9">Cell membrane</location>
        <topology evidence="9">Multi-pass membrane protein</topology>
    </subcellularLocation>
</comment>
<protein>
    <recommendedName>
        <fullName evidence="9">Lipoprotein signal peptidase</fullName>
        <ecNumber evidence="9">3.4.23.36</ecNumber>
    </recommendedName>
    <alternativeName>
        <fullName evidence="9">Prolipoprotein signal peptidase</fullName>
    </alternativeName>
    <alternativeName>
        <fullName evidence="9">Signal peptidase II</fullName>
        <shortName evidence="9">SPase II</shortName>
    </alternativeName>
</protein>
<keyword evidence="4 9" id="KW-0812">Transmembrane</keyword>
<feature type="active site" evidence="9">
    <location>
        <position position="152"/>
    </location>
</feature>
<comment type="pathway">
    <text evidence="9">Protein modification; lipoprotein biosynthesis (signal peptide cleavage).</text>
</comment>
<gene>
    <name evidence="9" type="primary">lspA</name>
    <name evidence="11" type="ORF">AAAT34_02400</name>
</gene>
<sequence>MAKVKKHEWMTDGRMAWIIILAILIIDQVIKIEVKTSMTLGESIRITDWFYITFVENNGMAWGMTFINKLFLSVLRIVAVSAIGWFICQTVKQKGRTRYVVFLSMVLAGAAGNIFDSIFYGLVFSASSPFYVAYWVPFGTGYADVLMGKVVDMFYFPLFHGTWPTWMPMWGGDEFIFFSPVFNFADSCITVGVISLLLFCRKDLEQMETTFRVAFHKDNKQEIDPKA</sequence>
<evidence type="ECO:0000313" key="12">
    <source>
        <dbReference type="Proteomes" id="UP001487296"/>
    </source>
</evidence>
<dbReference type="PANTHER" id="PTHR33695:SF1">
    <property type="entry name" value="LIPOPROTEIN SIGNAL PEPTIDASE"/>
    <property type="match status" value="1"/>
</dbReference>
<accession>A0ABV1FNC1</accession>
<dbReference type="PANTHER" id="PTHR33695">
    <property type="entry name" value="LIPOPROTEIN SIGNAL PEPTIDASE"/>
    <property type="match status" value="1"/>
</dbReference>
<dbReference type="HAMAP" id="MF_00161">
    <property type="entry name" value="LspA"/>
    <property type="match status" value="1"/>
</dbReference>
<feature type="transmembrane region" description="Helical" evidence="9">
    <location>
        <begin position="100"/>
        <end position="123"/>
    </location>
</feature>
<keyword evidence="3 9" id="KW-0645">Protease</keyword>
<evidence type="ECO:0000256" key="8">
    <source>
        <dbReference type="ARBA" id="ARBA00023136"/>
    </source>
</evidence>
<evidence type="ECO:0000256" key="6">
    <source>
        <dbReference type="ARBA" id="ARBA00022801"/>
    </source>
</evidence>
<dbReference type="NCBIfam" id="NF011369">
    <property type="entry name" value="PRK14788.1"/>
    <property type="match status" value="1"/>
</dbReference>
<keyword evidence="11" id="KW-0449">Lipoprotein</keyword>
<keyword evidence="7 9" id="KW-1133">Transmembrane helix</keyword>
<comment type="similarity">
    <text evidence="1 9 10">Belongs to the peptidase A8 family.</text>
</comment>
<dbReference type="Pfam" id="PF01252">
    <property type="entry name" value="Peptidase_A8"/>
    <property type="match status" value="1"/>
</dbReference>
<keyword evidence="5 9" id="KW-0064">Aspartyl protease</keyword>
<reference evidence="11 12" key="1">
    <citation type="submission" date="2024-04" db="EMBL/GenBank/DDBJ databases">
        <title>Human intestinal bacterial collection.</title>
        <authorList>
            <person name="Pauvert C."/>
            <person name="Hitch T.C.A."/>
            <person name="Clavel T."/>
        </authorList>
    </citation>
    <scope>NUCLEOTIDE SEQUENCE [LARGE SCALE GENOMIC DNA]</scope>
    <source>
        <strain evidence="11 12">CLA-AA-H145</strain>
    </source>
</reference>
<keyword evidence="12" id="KW-1185">Reference proteome</keyword>
<evidence type="ECO:0000256" key="7">
    <source>
        <dbReference type="ARBA" id="ARBA00022989"/>
    </source>
</evidence>
<evidence type="ECO:0000256" key="10">
    <source>
        <dbReference type="RuleBase" id="RU004181"/>
    </source>
</evidence>
<dbReference type="Proteomes" id="UP001487296">
    <property type="component" value="Unassembled WGS sequence"/>
</dbReference>
<dbReference type="GO" id="GO:0004190">
    <property type="term" value="F:aspartic-type endopeptidase activity"/>
    <property type="evidence" value="ECO:0007669"/>
    <property type="project" value="UniProtKB-EC"/>
</dbReference>
<dbReference type="EC" id="3.4.23.36" evidence="9"/>
<evidence type="ECO:0000256" key="9">
    <source>
        <dbReference type="HAMAP-Rule" id="MF_00161"/>
    </source>
</evidence>
<evidence type="ECO:0000256" key="2">
    <source>
        <dbReference type="ARBA" id="ARBA00022475"/>
    </source>
</evidence>
<keyword evidence="6 9" id="KW-0378">Hydrolase</keyword>
<comment type="catalytic activity">
    <reaction evidence="9">
        <text>Release of signal peptides from bacterial membrane prolipoproteins. Hydrolyzes -Xaa-Yaa-Zaa-|-(S,diacylglyceryl)Cys-, in which Xaa is hydrophobic (preferably Leu), and Yaa (Ala or Ser) and Zaa (Gly or Ala) have small, neutral side chains.</text>
        <dbReference type="EC" id="3.4.23.36"/>
    </reaction>
</comment>
<evidence type="ECO:0000256" key="3">
    <source>
        <dbReference type="ARBA" id="ARBA00022670"/>
    </source>
</evidence>
<dbReference type="RefSeq" id="WP_215758948.1">
    <property type="nucleotide sequence ID" value="NZ_JAHKBE010000004.1"/>
</dbReference>
<name>A0ABV1FNC1_9BACT</name>
<comment type="caution">
    <text evidence="9">Lacks conserved residue(s) required for the propagation of feature annotation.</text>
</comment>
<evidence type="ECO:0000256" key="5">
    <source>
        <dbReference type="ARBA" id="ARBA00022750"/>
    </source>
</evidence>
<dbReference type="EMBL" id="JBBNFP010000005">
    <property type="protein sequence ID" value="MEQ2485904.1"/>
    <property type="molecule type" value="Genomic_DNA"/>
</dbReference>
<keyword evidence="2 9" id="KW-1003">Cell membrane</keyword>
<dbReference type="PRINTS" id="PR00781">
    <property type="entry name" value="LIPOSIGPTASE"/>
</dbReference>
<organism evidence="11 12">
    <name type="scientific">Hallella faecis</name>
    <dbReference type="NCBI Taxonomy" id="2841596"/>
    <lineage>
        <taxon>Bacteria</taxon>
        <taxon>Pseudomonadati</taxon>
        <taxon>Bacteroidota</taxon>
        <taxon>Bacteroidia</taxon>
        <taxon>Bacteroidales</taxon>
        <taxon>Prevotellaceae</taxon>
        <taxon>Hallella</taxon>
    </lineage>
</organism>
<proteinExistence type="inferred from homology"/>
<evidence type="ECO:0000313" key="11">
    <source>
        <dbReference type="EMBL" id="MEQ2485904.1"/>
    </source>
</evidence>
<evidence type="ECO:0000256" key="4">
    <source>
        <dbReference type="ARBA" id="ARBA00022692"/>
    </source>
</evidence>
<evidence type="ECO:0000256" key="1">
    <source>
        <dbReference type="ARBA" id="ARBA00006139"/>
    </source>
</evidence>
<comment type="function">
    <text evidence="9">This protein specifically catalyzes the removal of signal peptides from prolipoproteins.</text>
</comment>
<feature type="active site" evidence="9">
    <location>
        <position position="186"/>
    </location>
</feature>
<comment type="caution">
    <text evidence="11">The sequence shown here is derived from an EMBL/GenBank/DDBJ whole genome shotgun (WGS) entry which is preliminary data.</text>
</comment>
<feature type="transmembrane region" description="Helical" evidence="9">
    <location>
        <begin position="70"/>
        <end position="88"/>
    </location>
</feature>
<dbReference type="InterPro" id="IPR001872">
    <property type="entry name" value="Peptidase_A8"/>
</dbReference>
<keyword evidence="8 9" id="KW-0472">Membrane</keyword>
<feature type="transmembrane region" description="Helical" evidence="9">
    <location>
        <begin position="175"/>
        <end position="199"/>
    </location>
</feature>